<organism evidence="1 2">
    <name type="scientific">Sphaeroforma arctica JP610</name>
    <dbReference type="NCBI Taxonomy" id="667725"/>
    <lineage>
        <taxon>Eukaryota</taxon>
        <taxon>Ichthyosporea</taxon>
        <taxon>Ichthyophonida</taxon>
        <taxon>Sphaeroforma</taxon>
    </lineage>
</organism>
<accession>A0A0L0FTE1</accession>
<dbReference type="EMBL" id="KQ242204">
    <property type="protein sequence ID" value="KNC80060.1"/>
    <property type="molecule type" value="Genomic_DNA"/>
</dbReference>
<sequence length="174" mass="19262">MLLSDGRRIVSAGQLSRSGADENVIPIHKDFRMFVLANRPGYPFLGNDFFRECGDVFSCHVVDNPDKASETLLLQSYAPNVPKHMVSRLVEAFDEVRGGVDKGLLTYPYSTRELVNVVRHLQTFPQDSLSVALGNVFAFDQFESDTVTSIKEIMGHHGIGLDDLNAPPIGLQLN</sequence>
<dbReference type="RefSeq" id="XP_014153962.1">
    <property type="nucleotide sequence ID" value="XM_014298487.1"/>
</dbReference>
<dbReference type="GeneID" id="25908073"/>
<dbReference type="PANTHER" id="PTHR21610:SF9">
    <property type="entry name" value="VON WILLEBRAND FACTOR A DOMAIN-CONTAINING PROTEIN 8"/>
    <property type="match status" value="1"/>
</dbReference>
<dbReference type="PANTHER" id="PTHR21610">
    <property type="entry name" value="VON WILLEBRAND FACTOR A DOMAIN-CONTAINING PROTEIN 8"/>
    <property type="match status" value="1"/>
</dbReference>
<name>A0A0L0FTE1_9EUKA</name>
<dbReference type="STRING" id="667725.A0A0L0FTE1"/>
<evidence type="ECO:0000313" key="2">
    <source>
        <dbReference type="Proteomes" id="UP000054560"/>
    </source>
</evidence>
<dbReference type="GO" id="GO:0005737">
    <property type="term" value="C:cytoplasm"/>
    <property type="evidence" value="ECO:0007669"/>
    <property type="project" value="TreeGrafter"/>
</dbReference>
<dbReference type="eggNOG" id="KOG1808">
    <property type="taxonomic scope" value="Eukaryota"/>
</dbReference>
<dbReference type="AlphaFoldDB" id="A0A0L0FTE1"/>
<evidence type="ECO:0000313" key="1">
    <source>
        <dbReference type="EMBL" id="KNC80060.1"/>
    </source>
</evidence>
<dbReference type="Proteomes" id="UP000054560">
    <property type="component" value="Unassembled WGS sequence"/>
</dbReference>
<reference evidence="1 2" key="1">
    <citation type="submission" date="2011-02" db="EMBL/GenBank/DDBJ databases">
        <title>The Genome Sequence of Sphaeroforma arctica JP610.</title>
        <authorList>
            <consortium name="The Broad Institute Genome Sequencing Platform"/>
            <person name="Russ C."/>
            <person name="Cuomo C."/>
            <person name="Young S.K."/>
            <person name="Zeng Q."/>
            <person name="Gargeya S."/>
            <person name="Alvarado L."/>
            <person name="Berlin A."/>
            <person name="Chapman S.B."/>
            <person name="Chen Z."/>
            <person name="Freedman E."/>
            <person name="Gellesch M."/>
            <person name="Goldberg J."/>
            <person name="Griggs A."/>
            <person name="Gujja S."/>
            <person name="Heilman E."/>
            <person name="Heiman D."/>
            <person name="Howarth C."/>
            <person name="Mehta T."/>
            <person name="Neiman D."/>
            <person name="Pearson M."/>
            <person name="Roberts A."/>
            <person name="Saif S."/>
            <person name="Shea T."/>
            <person name="Shenoy N."/>
            <person name="Sisk P."/>
            <person name="Stolte C."/>
            <person name="Sykes S."/>
            <person name="White J."/>
            <person name="Yandava C."/>
            <person name="Burger G."/>
            <person name="Gray M.W."/>
            <person name="Holland P.W.H."/>
            <person name="King N."/>
            <person name="Lang F.B.F."/>
            <person name="Roger A.J."/>
            <person name="Ruiz-Trillo I."/>
            <person name="Haas B."/>
            <person name="Nusbaum C."/>
            <person name="Birren B."/>
        </authorList>
    </citation>
    <scope>NUCLEOTIDE SEQUENCE [LARGE SCALE GENOMIC DNA]</scope>
    <source>
        <strain evidence="1 2">JP610</strain>
    </source>
</reference>
<proteinExistence type="predicted"/>
<gene>
    <name evidence="1" type="ORF">SARC_07569</name>
</gene>
<dbReference type="InterPro" id="IPR039891">
    <property type="entry name" value="VWA8"/>
</dbReference>
<dbReference type="OrthoDB" id="5186at2759"/>
<protein>
    <submittedName>
        <fullName evidence="1">Uncharacterized protein</fullName>
    </submittedName>
</protein>
<keyword evidence="2" id="KW-1185">Reference proteome</keyword>